<reference evidence="18" key="1">
    <citation type="submission" date="2016-10" db="EMBL/GenBank/DDBJ databases">
        <authorList>
            <person name="Varghese N."/>
            <person name="Submissions S."/>
        </authorList>
    </citation>
    <scope>NUCLEOTIDE SEQUENCE [LARGE SCALE GENOMIC DNA]</scope>
    <source>
        <strain evidence="18">DSM 21743</strain>
    </source>
</reference>
<comment type="catalytic activity">
    <reaction evidence="1">
        <text>Hydrolysis of DNA containing ring-opened 7-methylguanine residues, releasing 2,6-diamino-4-hydroxy-5-(N-methyl)formamidopyrimidine.</text>
        <dbReference type="EC" id="3.2.2.23"/>
    </reaction>
</comment>
<dbReference type="GO" id="GO:0003906">
    <property type="term" value="F:DNA-(apurinic or apyrimidinic site) endonuclease activity"/>
    <property type="evidence" value="ECO:0007669"/>
    <property type="project" value="InterPro"/>
</dbReference>
<dbReference type="SUPFAM" id="SSF81624">
    <property type="entry name" value="N-terminal domain of MutM-like DNA repair proteins"/>
    <property type="match status" value="1"/>
</dbReference>
<dbReference type="InterPro" id="IPR012319">
    <property type="entry name" value="FPG_cat"/>
</dbReference>
<dbReference type="InterPro" id="IPR015886">
    <property type="entry name" value="H2TH_FPG"/>
</dbReference>
<dbReference type="STRING" id="546874.SAMN04488544_2660"/>
<evidence type="ECO:0000256" key="11">
    <source>
        <dbReference type="ARBA" id="ARBA00023268"/>
    </source>
</evidence>
<evidence type="ECO:0000259" key="15">
    <source>
        <dbReference type="PROSITE" id="PS51066"/>
    </source>
</evidence>
<dbReference type="Gene3D" id="3.20.190.10">
    <property type="entry name" value="MutM-like, N-terminal"/>
    <property type="match status" value="1"/>
</dbReference>
<dbReference type="Pfam" id="PF06831">
    <property type="entry name" value="H2TH"/>
    <property type="match status" value="1"/>
</dbReference>
<protein>
    <submittedName>
        <fullName evidence="17">Formamidopyrimidine-DNA glycosylase</fullName>
    </submittedName>
</protein>
<keyword evidence="7" id="KW-0862">Zinc</keyword>
<feature type="compositionally biased region" description="Gly residues" evidence="14">
    <location>
        <begin position="118"/>
        <end position="128"/>
    </location>
</feature>
<keyword evidence="8" id="KW-0238">DNA-binding</keyword>
<feature type="domain" description="FPG-type" evidence="15">
    <location>
        <begin position="260"/>
        <end position="294"/>
    </location>
</feature>
<dbReference type="SUPFAM" id="SSF57716">
    <property type="entry name" value="Glucocorticoid receptor-like (DNA-binding domain)"/>
    <property type="match status" value="1"/>
</dbReference>
<evidence type="ECO:0000256" key="6">
    <source>
        <dbReference type="ARBA" id="ARBA00022801"/>
    </source>
</evidence>
<dbReference type="PROSITE" id="PS51068">
    <property type="entry name" value="FPG_CAT"/>
    <property type="match status" value="1"/>
</dbReference>
<evidence type="ECO:0000256" key="12">
    <source>
        <dbReference type="ARBA" id="ARBA00023295"/>
    </source>
</evidence>
<dbReference type="Gene3D" id="1.10.8.50">
    <property type="match status" value="1"/>
</dbReference>
<dbReference type="Pfam" id="PF01149">
    <property type="entry name" value="Fapy_DNA_glyco"/>
    <property type="match status" value="1"/>
</dbReference>
<dbReference type="GO" id="GO:0016829">
    <property type="term" value="F:lyase activity"/>
    <property type="evidence" value="ECO:0007669"/>
    <property type="project" value="UniProtKB-KW"/>
</dbReference>
<evidence type="ECO:0000256" key="5">
    <source>
        <dbReference type="ARBA" id="ARBA00022771"/>
    </source>
</evidence>
<evidence type="ECO:0000256" key="10">
    <source>
        <dbReference type="ARBA" id="ARBA00023239"/>
    </source>
</evidence>
<feature type="region of interest" description="Disordered" evidence="14">
    <location>
        <begin position="109"/>
        <end position="132"/>
    </location>
</feature>
<dbReference type="Proteomes" id="UP000198825">
    <property type="component" value="Chromosome I"/>
</dbReference>
<dbReference type="SMART" id="SM00898">
    <property type="entry name" value="Fapy_DNA_glyco"/>
    <property type="match status" value="1"/>
</dbReference>
<keyword evidence="5 13" id="KW-0863">Zinc-finger</keyword>
<evidence type="ECO:0000256" key="14">
    <source>
        <dbReference type="SAM" id="MobiDB-lite"/>
    </source>
</evidence>
<evidence type="ECO:0000256" key="8">
    <source>
        <dbReference type="ARBA" id="ARBA00023125"/>
    </source>
</evidence>
<dbReference type="GO" id="GO:0008534">
    <property type="term" value="F:oxidized purine nucleobase lesion DNA N-glycosylase activity"/>
    <property type="evidence" value="ECO:0007669"/>
    <property type="project" value="UniProtKB-EC"/>
</dbReference>
<keyword evidence="3" id="KW-0479">Metal-binding</keyword>
<dbReference type="GO" id="GO:0006284">
    <property type="term" value="P:base-excision repair"/>
    <property type="evidence" value="ECO:0007669"/>
    <property type="project" value="InterPro"/>
</dbReference>
<dbReference type="PANTHER" id="PTHR22993">
    <property type="entry name" value="FORMAMIDOPYRIMIDINE-DNA GLYCOSYLASE"/>
    <property type="match status" value="1"/>
</dbReference>
<dbReference type="SUPFAM" id="SSF46946">
    <property type="entry name" value="S13-like H2TH domain"/>
    <property type="match status" value="1"/>
</dbReference>
<evidence type="ECO:0000256" key="1">
    <source>
        <dbReference type="ARBA" id="ARBA00001668"/>
    </source>
</evidence>
<dbReference type="SMART" id="SM01232">
    <property type="entry name" value="H2TH"/>
    <property type="match status" value="1"/>
</dbReference>
<evidence type="ECO:0000256" key="3">
    <source>
        <dbReference type="ARBA" id="ARBA00022723"/>
    </source>
</evidence>
<evidence type="ECO:0000256" key="13">
    <source>
        <dbReference type="PROSITE-ProRule" id="PRU00391"/>
    </source>
</evidence>
<dbReference type="GO" id="GO:0008270">
    <property type="term" value="F:zinc ion binding"/>
    <property type="evidence" value="ECO:0007669"/>
    <property type="project" value="UniProtKB-KW"/>
</dbReference>
<dbReference type="InterPro" id="IPR035937">
    <property type="entry name" value="FPG_N"/>
</dbReference>
<gene>
    <name evidence="17" type="ORF">SAMN04488544_2660</name>
</gene>
<keyword evidence="4" id="KW-0227">DNA damage</keyword>
<proteinExistence type="inferred from homology"/>
<organism evidence="17 18">
    <name type="scientific">Microlunatus sagamiharensis</name>
    <dbReference type="NCBI Taxonomy" id="546874"/>
    <lineage>
        <taxon>Bacteria</taxon>
        <taxon>Bacillati</taxon>
        <taxon>Actinomycetota</taxon>
        <taxon>Actinomycetes</taxon>
        <taxon>Propionibacteriales</taxon>
        <taxon>Propionibacteriaceae</taxon>
        <taxon>Microlunatus</taxon>
    </lineage>
</organism>
<name>A0A1H2MTU1_9ACTN</name>
<feature type="domain" description="Formamidopyrimidine-DNA glycosylase catalytic" evidence="16">
    <location>
        <begin position="18"/>
        <end position="159"/>
    </location>
</feature>
<evidence type="ECO:0000259" key="16">
    <source>
        <dbReference type="PROSITE" id="PS51068"/>
    </source>
</evidence>
<keyword evidence="9" id="KW-0234">DNA repair</keyword>
<comment type="similarity">
    <text evidence="2">Belongs to the FPG family.</text>
</comment>
<accession>A0A1H2MTU1</accession>
<keyword evidence="11" id="KW-0511">Multifunctional enzyme</keyword>
<keyword evidence="12" id="KW-0326">Glycosidase</keyword>
<evidence type="ECO:0000313" key="17">
    <source>
        <dbReference type="EMBL" id="SDU96345.1"/>
    </source>
</evidence>
<dbReference type="EMBL" id="LT629799">
    <property type="protein sequence ID" value="SDU96345.1"/>
    <property type="molecule type" value="Genomic_DNA"/>
</dbReference>
<dbReference type="PANTHER" id="PTHR22993:SF9">
    <property type="entry name" value="FORMAMIDOPYRIMIDINE-DNA GLYCOSYLASE"/>
    <property type="match status" value="1"/>
</dbReference>
<evidence type="ECO:0000256" key="7">
    <source>
        <dbReference type="ARBA" id="ARBA00022833"/>
    </source>
</evidence>
<evidence type="ECO:0000256" key="4">
    <source>
        <dbReference type="ARBA" id="ARBA00022763"/>
    </source>
</evidence>
<dbReference type="PROSITE" id="PS51066">
    <property type="entry name" value="ZF_FPG_2"/>
    <property type="match status" value="1"/>
</dbReference>
<dbReference type="InterPro" id="IPR010979">
    <property type="entry name" value="Ribosomal_uS13-like_H2TH"/>
</dbReference>
<dbReference type="AlphaFoldDB" id="A0A1H2MTU1"/>
<keyword evidence="6" id="KW-0378">Hydrolase</keyword>
<dbReference type="GO" id="GO:0003684">
    <property type="term" value="F:damaged DNA binding"/>
    <property type="evidence" value="ECO:0007669"/>
    <property type="project" value="InterPro"/>
</dbReference>
<evidence type="ECO:0000256" key="2">
    <source>
        <dbReference type="ARBA" id="ARBA00009409"/>
    </source>
</evidence>
<keyword evidence="18" id="KW-1185">Reference proteome</keyword>
<dbReference type="InterPro" id="IPR000214">
    <property type="entry name" value="Znf_DNA_glyclase/AP_lyase"/>
</dbReference>
<evidence type="ECO:0000256" key="9">
    <source>
        <dbReference type="ARBA" id="ARBA00023204"/>
    </source>
</evidence>
<evidence type="ECO:0000313" key="18">
    <source>
        <dbReference type="Proteomes" id="UP000198825"/>
    </source>
</evidence>
<sequence length="294" mass="31643">MDARAQVLGEPARLGAVPELPEVESARSTIEAAALHRRIVAVDDTDTYECRPHPPGEIAAALVGRSLTAAHRRGKSMWCDTSGVDGDDTPGPTLGIHLGMSGRILVTGPDGTLTEGGDWQGGRYGTGGEEPDRNPVWDRFTITYADGGTLRLFDKRRLGRVRLDPDLDRLGPDAETVGAQELAERVGRGTAPVKAKLLDQSVVAGVGNLLADETLWQAHLSPRRPVDQLRPDELVRLHEALHAATKAAIRNGGVHTGEVIEFRRAGAHCPRCGAEMTRATVGGRTTWWCPQEQV</sequence>
<keyword evidence="10" id="KW-0456">Lyase</keyword>